<comment type="caution">
    <text evidence="2">The sequence shown here is derived from an EMBL/GenBank/DDBJ whole genome shotgun (WGS) entry which is preliminary data.</text>
</comment>
<accession>A0A9P4QTH4</accession>
<dbReference type="Proteomes" id="UP000799444">
    <property type="component" value="Unassembled WGS sequence"/>
</dbReference>
<organism evidence="2 3">
    <name type="scientific">Polyplosphaeria fusca</name>
    <dbReference type="NCBI Taxonomy" id="682080"/>
    <lineage>
        <taxon>Eukaryota</taxon>
        <taxon>Fungi</taxon>
        <taxon>Dikarya</taxon>
        <taxon>Ascomycota</taxon>
        <taxon>Pezizomycotina</taxon>
        <taxon>Dothideomycetes</taxon>
        <taxon>Pleosporomycetidae</taxon>
        <taxon>Pleosporales</taxon>
        <taxon>Tetraplosphaeriaceae</taxon>
        <taxon>Polyplosphaeria</taxon>
    </lineage>
</organism>
<feature type="region of interest" description="Disordered" evidence="1">
    <location>
        <begin position="74"/>
        <end position="93"/>
    </location>
</feature>
<gene>
    <name evidence="2" type="ORF">EJ04DRAFT_13062</name>
</gene>
<dbReference type="AlphaFoldDB" id="A0A9P4QTH4"/>
<evidence type="ECO:0000313" key="2">
    <source>
        <dbReference type="EMBL" id="KAF2731305.1"/>
    </source>
</evidence>
<protein>
    <submittedName>
        <fullName evidence="2">Uncharacterized protein</fullName>
    </submittedName>
</protein>
<sequence>MLRHTHRKVKLIWQDLRFSRWLPQSCRSLNVCHILAPLHLCTCAHQETSERVSCSRKTKSNHMRSVAVKITAVTPPNHSCLTPPHPGTRNMSSTKMHANVQPFLRSDKEKHETQSWAQTHAQATIDCESGIVRDSDQRQ</sequence>
<dbReference type="EMBL" id="ML996198">
    <property type="protein sequence ID" value="KAF2731305.1"/>
    <property type="molecule type" value="Genomic_DNA"/>
</dbReference>
<evidence type="ECO:0000256" key="1">
    <source>
        <dbReference type="SAM" id="MobiDB-lite"/>
    </source>
</evidence>
<name>A0A9P4QTH4_9PLEO</name>
<evidence type="ECO:0000313" key="3">
    <source>
        <dbReference type="Proteomes" id="UP000799444"/>
    </source>
</evidence>
<proteinExistence type="predicted"/>
<reference evidence="2" key="1">
    <citation type="journal article" date="2020" name="Stud. Mycol.">
        <title>101 Dothideomycetes genomes: a test case for predicting lifestyles and emergence of pathogens.</title>
        <authorList>
            <person name="Haridas S."/>
            <person name="Albert R."/>
            <person name="Binder M."/>
            <person name="Bloem J."/>
            <person name="Labutti K."/>
            <person name="Salamov A."/>
            <person name="Andreopoulos B."/>
            <person name="Baker S."/>
            <person name="Barry K."/>
            <person name="Bills G."/>
            <person name="Bluhm B."/>
            <person name="Cannon C."/>
            <person name="Castanera R."/>
            <person name="Culley D."/>
            <person name="Daum C."/>
            <person name="Ezra D."/>
            <person name="Gonzalez J."/>
            <person name="Henrissat B."/>
            <person name="Kuo A."/>
            <person name="Liang C."/>
            <person name="Lipzen A."/>
            <person name="Lutzoni F."/>
            <person name="Magnuson J."/>
            <person name="Mondo S."/>
            <person name="Nolan M."/>
            <person name="Ohm R."/>
            <person name="Pangilinan J."/>
            <person name="Park H.-J."/>
            <person name="Ramirez L."/>
            <person name="Alfaro M."/>
            <person name="Sun H."/>
            <person name="Tritt A."/>
            <person name="Yoshinaga Y."/>
            <person name="Zwiers L.-H."/>
            <person name="Turgeon B."/>
            <person name="Goodwin S."/>
            <person name="Spatafora J."/>
            <person name="Crous P."/>
            <person name="Grigoriev I."/>
        </authorList>
    </citation>
    <scope>NUCLEOTIDE SEQUENCE</scope>
    <source>
        <strain evidence="2">CBS 125425</strain>
    </source>
</reference>
<keyword evidence="3" id="KW-1185">Reference proteome</keyword>